<evidence type="ECO:0000256" key="2">
    <source>
        <dbReference type="SAM" id="MobiDB-lite"/>
    </source>
</evidence>
<comment type="similarity">
    <text evidence="1">Belongs to the UPF0161 family.</text>
</comment>
<reference evidence="3 4" key="1">
    <citation type="submission" date="2018-06" db="EMBL/GenBank/DDBJ databases">
        <title>Chryseolinea flavus sp. nov., a member of the phylum Bacteroidetes isolated from soil.</title>
        <authorList>
            <person name="Li Y."/>
            <person name="Wang J."/>
        </authorList>
    </citation>
    <scope>NUCLEOTIDE SEQUENCE [LARGE SCALE GENOMIC DNA]</scope>
    <source>
        <strain evidence="3 4">SDU1-6</strain>
    </source>
</reference>
<comment type="caution">
    <text evidence="3">The sequence shown here is derived from an EMBL/GenBank/DDBJ whole genome shotgun (WGS) entry which is preliminary data.</text>
</comment>
<protein>
    <recommendedName>
        <fullName evidence="1">Putative membrane protein insertion efficiency factor</fullName>
    </recommendedName>
</protein>
<dbReference type="Pfam" id="PF01809">
    <property type="entry name" value="YidD"/>
    <property type="match status" value="1"/>
</dbReference>
<dbReference type="GO" id="GO:0005886">
    <property type="term" value="C:plasma membrane"/>
    <property type="evidence" value="ECO:0007669"/>
    <property type="project" value="UniProtKB-SubCell"/>
</dbReference>
<dbReference type="EMBL" id="QMFY01000016">
    <property type="protein sequence ID" value="RAV98635.1"/>
    <property type="molecule type" value="Genomic_DNA"/>
</dbReference>
<proteinExistence type="inferred from homology"/>
<sequence>MNVLKKIFILPIRFYQWAISPMLGTHCRHTPSCSQYAIEAILEWGVIKGIWLGAKRIGRCHPWGTSGYDPVPKKHDHTSTDHHH</sequence>
<organism evidence="3 4">
    <name type="scientific">Pseudochryseolinea flava</name>
    <dbReference type="NCBI Taxonomy" id="2059302"/>
    <lineage>
        <taxon>Bacteria</taxon>
        <taxon>Pseudomonadati</taxon>
        <taxon>Bacteroidota</taxon>
        <taxon>Cytophagia</taxon>
        <taxon>Cytophagales</taxon>
        <taxon>Fulvivirgaceae</taxon>
        <taxon>Pseudochryseolinea</taxon>
    </lineage>
</organism>
<dbReference type="OrthoDB" id="9801753at2"/>
<dbReference type="SMART" id="SM01234">
    <property type="entry name" value="Haemolytic"/>
    <property type="match status" value="1"/>
</dbReference>
<comment type="function">
    <text evidence="1">Could be involved in insertion of integral membrane proteins into the membrane.</text>
</comment>
<dbReference type="InterPro" id="IPR002696">
    <property type="entry name" value="Membr_insert_effic_factor_YidD"/>
</dbReference>
<evidence type="ECO:0000313" key="3">
    <source>
        <dbReference type="EMBL" id="RAV98635.1"/>
    </source>
</evidence>
<evidence type="ECO:0000313" key="4">
    <source>
        <dbReference type="Proteomes" id="UP000251889"/>
    </source>
</evidence>
<dbReference type="NCBIfam" id="TIGR00278">
    <property type="entry name" value="membrane protein insertion efficiency factor YidD"/>
    <property type="match status" value="1"/>
</dbReference>
<keyword evidence="1" id="KW-1003">Cell membrane</keyword>
<evidence type="ECO:0000256" key="1">
    <source>
        <dbReference type="HAMAP-Rule" id="MF_00386"/>
    </source>
</evidence>
<feature type="region of interest" description="Disordered" evidence="2">
    <location>
        <begin position="63"/>
        <end position="84"/>
    </location>
</feature>
<accession>A0A364XW83</accession>
<gene>
    <name evidence="3" type="ORF">DQQ10_23150</name>
</gene>
<dbReference type="PANTHER" id="PTHR33383:SF1">
    <property type="entry name" value="MEMBRANE PROTEIN INSERTION EFFICIENCY FACTOR-RELATED"/>
    <property type="match status" value="1"/>
</dbReference>
<dbReference type="AlphaFoldDB" id="A0A364XW83"/>
<name>A0A364XW83_9BACT</name>
<dbReference type="Proteomes" id="UP000251889">
    <property type="component" value="Unassembled WGS sequence"/>
</dbReference>
<dbReference type="PANTHER" id="PTHR33383">
    <property type="entry name" value="MEMBRANE PROTEIN INSERTION EFFICIENCY FACTOR-RELATED"/>
    <property type="match status" value="1"/>
</dbReference>
<feature type="compositionally biased region" description="Basic and acidic residues" evidence="2">
    <location>
        <begin position="71"/>
        <end position="84"/>
    </location>
</feature>
<dbReference type="HAMAP" id="MF_00386">
    <property type="entry name" value="UPF0161_YidD"/>
    <property type="match status" value="1"/>
</dbReference>
<keyword evidence="4" id="KW-1185">Reference proteome</keyword>
<comment type="subcellular location">
    <subcellularLocation>
        <location evidence="1">Cell membrane</location>
        <topology evidence="1">Peripheral membrane protein</topology>
        <orientation evidence="1">Cytoplasmic side</orientation>
    </subcellularLocation>
</comment>
<keyword evidence="1" id="KW-0472">Membrane</keyword>